<dbReference type="EMBL" id="RSCE01000004">
    <property type="protein sequence ID" value="RSH83502.1"/>
    <property type="molecule type" value="Genomic_DNA"/>
</dbReference>
<evidence type="ECO:0000313" key="2">
    <source>
        <dbReference type="Proteomes" id="UP000279236"/>
    </source>
</evidence>
<gene>
    <name evidence="1" type="ORF">EHS24_007189</name>
</gene>
<dbReference type="AlphaFoldDB" id="A0A427XXF5"/>
<sequence>MSSVFVTGVTCRSAIDAITTTQFTRELAKCPNTAYSVRLFNAERQVATSVLAVRLDGQLQTKCMGLENEVDRMRLFMDQPMGTTGPTWMLVLVVIGIAFPDLSHLGRVEAYVRRHRPATSFAALSNFESAPIVIGERAIDGARNSNGGKLSPTQHVARCTSLAGVMDVLGWSEDRLEAEAKVANAEKNGAKRVTGRTAVIQFIGLASVIATGTWSVLGDPKTVNTNQSSFYPRRAAAGARFKQIMEDLFEHCLFANGNGSFTYDVTNPIGQFLRDGTQVRRLEDWLGQALDEIADAFATKLFQVSDADGFGRSRRVVLALARRYCLRLIAGDEAEVKKQKRFWRAKDEKRAARQIIKDGGIDLKNLHAVLKSRTYNAIRVHFKYGPVKARMSRVLQDLVR</sequence>
<name>A0A427XXF5_9TREE</name>
<keyword evidence="2" id="KW-1185">Reference proteome</keyword>
<organism evidence="1 2">
    <name type="scientific">Apiotrichum porosum</name>
    <dbReference type="NCBI Taxonomy" id="105984"/>
    <lineage>
        <taxon>Eukaryota</taxon>
        <taxon>Fungi</taxon>
        <taxon>Dikarya</taxon>
        <taxon>Basidiomycota</taxon>
        <taxon>Agaricomycotina</taxon>
        <taxon>Tremellomycetes</taxon>
        <taxon>Trichosporonales</taxon>
        <taxon>Trichosporonaceae</taxon>
        <taxon>Apiotrichum</taxon>
    </lineage>
</organism>
<comment type="caution">
    <text evidence="1">The sequence shown here is derived from an EMBL/GenBank/DDBJ whole genome shotgun (WGS) entry which is preliminary data.</text>
</comment>
<reference evidence="1 2" key="1">
    <citation type="submission" date="2018-11" db="EMBL/GenBank/DDBJ databases">
        <title>Genome sequence of Apiotrichum porosum DSM 27194.</title>
        <authorList>
            <person name="Aliyu H."/>
            <person name="Gorte O."/>
            <person name="Ochsenreither K."/>
        </authorList>
    </citation>
    <scope>NUCLEOTIDE SEQUENCE [LARGE SCALE GENOMIC DNA]</scope>
    <source>
        <strain evidence="1 2">DSM 27194</strain>
    </source>
</reference>
<dbReference type="Proteomes" id="UP000279236">
    <property type="component" value="Unassembled WGS sequence"/>
</dbReference>
<protein>
    <submittedName>
        <fullName evidence="1">Uncharacterized protein</fullName>
    </submittedName>
</protein>
<dbReference type="RefSeq" id="XP_028477454.1">
    <property type="nucleotide sequence ID" value="XM_028622562.1"/>
</dbReference>
<accession>A0A427XXF5</accession>
<proteinExistence type="predicted"/>
<dbReference type="GeneID" id="39591732"/>
<evidence type="ECO:0000313" key="1">
    <source>
        <dbReference type="EMBL" id="RSH83502.1"/>
    </source>
</evidence>